<proteinExistence type="inferred from homology"/>
<dbReference type="NCBIfam" id="TIGR02481">
    <property type="entry name" value="hemeryth_dom"/>
    <property type="match status" value="1"/>
</dbReference>
<dbReference type="AlphaFoldDB" id="L0R9R4"/>
<keyword evidence="3" id="KW-0408">Iron</keyword>
<evidence type="ECO:0000256" key="2">
    <source>
        <dbReference type="ARBA" id="ARBA00022723"/>
    </source>
</evidence>
<comment type="similarity">
    <text evidence="1">Belongs to the hemerythrin family.</text>
</comment>
<dbReference type="KEGG" id="dhy:DESAM_20660"/>
<evidence type="ECO:0000259" key="4">
    <source>
        <dbReference type="Pfam" id="PF01814"/>
    </source>
</evidence>
<name>L0R9R4_9BACT</name>
<dbReference type="Gene3D" id="1.20.120.50">
    <property type="entry name" value="Hemerythrin-like"/>
    <property type="match status" value="1"/>
</dbReference>
<evidence type="ECO:0000313" key="6">
    <source>
        <dbReference type="Proteomes" id="UP000010808"/>
    </source>
</evidence>
<dbReference type="InterPro" id="IPR012312">
    <property type="entry name" value="Hemerythrin-like"/>
</dbReference>
<dbReference type="PANTHER" id="PTHR37164">
    <property type="entry name" value="BACTERIOHEMERYTHRIN"/>
    <property type="match status" value="1"/>
</dbReference>
<dbReference type="STRING" id="1121451.DESAM_20660"/>
<dbReference type="SUPFAM" id="SSF47188">
    <property type="entry name" value="Hemerythrin-like"/>
    <property type="match status" value="1"/>
</dbReference>
<dbReference type="OrthoDB" id="9774644at2"/>
<dbReference type="CDD" id="cd12107">
    <property type="entry name" value="Hemerythrin"/>
    <property type="match status" value="1"/>
</dbReference>
<dbReference type="InterPro" id="IPR035938">
    <property type="entry name" value="Hemerythrin-like_sf"/>
</dbReference>
<sequence length="136" mass="15797">MSILTWKDEYSVGVRIIDNEHKQLIAMINKAYDSVEKMEEEKVLLELVDEMRKYAMTHFATEEKLMEIHNYPETAEQKKQHNDFMIKAASSDNMLSSDNGAVDPIKVFKYLADWLRGHIMGTDKKLGIFLNEKGIK</sequence>
<evidence type="ECO:0000313" key="5">
    <source>
        <dbReference type="EMBL" id="CCO22947.1"/>
    </source>
</evidence>
<dbReference type="Pfam" id="PF01814">
    <property type="entry name" value="Hemerythrin"/>
    <property type="match status" value="1"/>
</dbReference>
<accession>L0R9R4</accession>
<dbReference type="NCBIfam" id="NF033749">
    <property type="entry name" value="bact_hemeryth"/>
    <property type="match status" value="1"/>
</dbReference>
<dbReference type="EMBL" id="FO203522">
    <property type="protein sequence ID" value="CCO22947.1"/>
    <property type="molecule type" value="Genomic_DNA"/>
</dbReference>
<dbReference type="RefSeq" id="WP_015335552.1">
    <property type="nucleotide sequence ID" value="NC_020055.1"/>
</dbReference>
<gene>
    <name evidence="5" type="ORF">DESAM_20660</name>
</gene>
<protein>
    <submittedName>
        <fullName evidence="5">Hemerythrin-like metal-binding protein</fullName>
    </submittedName>
</protein>
<dbReference type="Proteomes" id="UP000010808">
    <property type="component" value="Chromosome"/>
</dbReference>
<keyword evidence="2" id="KW-0479">Metal-binding</keyword>
<reference evidence="5 6" key="1">
    <citation type="submission" date="2012-10" db="EMBL/GenBank/DDBJ databases">
        <authorList>
            <person name="Genoscope - CEA"/>
        </authorList>
    </citation>
    <scope>NUCLEOTIDE SEQUENCE [LARGE SCALE GENOMIC DNA]</scope>
    <source>
        <strain evidence="6">AM13 / DSM 14728</strain>
    </source>
</reference>
<dbReference type="PANTHER" id="PTHR37164:SF1">
    <property type="entry name" value="BACTERIOHEMERYTHRIN"/>
    <property type="match status" value="1"/>
</dbReference>
<dbReference type="InterPro" id="IPR050669">
    <property type="entry name" value="Hemerythrin"/>
</dbReference>
<evidence type="ECO:0000256" key="1">
    <source>
        <dbReference type="ARBA" id="ARBA00010587"/>
    </source>
</evidence>
<feature type="domain" description="Hemerythrin-like" evidence="4">
    <location>
        <begin position="13"/>
        <end position="126"/>
    </location>
</feature>
<organism evidence="5 6">
    <name type="scientific">Maridesulfovibrio hydrothermalis AM13 = DSM 14728</name>
    <dbReference type="NCBI Taxonomy" id="1121451"/>
    <lineage>
        <taxon>Bacteria</taxon>
        <taxon>Pseudomonadati</taxon>
        <taxon>Thermodesulfobacteriota</taxon>
        <taxon>Desulfovibrionia</taxon>
        <taxon>Desulfovibrionales</taxon>
        <taxon>Desulfovibrionaceae</taxon>
        <taxon>Maridesulfovibrio</taxon>
    </lineage>
</organism>
<dbReference type="PATRIC" id="fig|1121451.3.peg.918"/>
<dbReference type="HOGENOM" id="CLU_086902_3_1_7"/>
<evidence type="ECO:0000256" key="3">
    <source>
        <dbReference type="ARBA" id="ARBA00023004"/>
    </source>
</evidence>
<keyword evidence="6" id="KW-1185">Reference proteome</keyword>
<dbReference type="eggNOG" id="COG2703">
    <property type="taxonomic scope" value="Bacteria"/>
</dbReference>
<dbReference type="InterPro" id="IPR012827">
    <property type="entry name" value="Hemerythrin_metal-bd"/>
</dbReference>
<dbReference type="GO" id="GO:0046872">
    <property type="term" value="F:metal ion binding"/>
    <property type="evidence" value="ECO:0007669"/>
    <property type="project" value="UniProtKB-KW"/>
</dbReference>